<evidence type="ECO:0000256" key="10">
    <source>
        <dbReference type="ARBA" id="ARBA00044991"/>
    </source>
</evidence>
<dbReference type="NCBIfam" id="TIGR01509">
    <property type="entry name" value="HAD-SF-IA-v3"/>
    <property type="match status" value="1"/>
</dbReference>
<dbReference type="InterPro" id="IPR010976">
    <property type="entry name" value="B-phosphoglucomutase_hydrolase"/>
</dbReference>
<keyword evidence="12" id="KW-1185">Reference proteome</keyword>
<dbReference type="InterPro" id="IPR051600">
    <property type="entry name" value="Beta-PGM-like"/>
</dbReference>
<dbReference type="GO" id="GO:0046872">
    <property type="term" value="F:metal ion binding"/>
    <property type="evidence" value="ECO:0007669"/>
    <property type="project" value="UniProtKB-KW"/>
</dbReference>
<name>A0A0K9XB74_9ACTN</name>
<protein>
    <recommendedName>
        <fullName evidence="10">Beta-phosphoglucomutase</fullName>
        <ecNumber evidence="9">5.4.2.6</ecNumber>
    </recommendedName>
</protein>
<dbReference type="STRING" id="1678637.AC230_21065"/>
<sequence>MTALGLPAHVRACLFDLDGVLTKTAVVHAAAWKEMFDAFLARREGPAFRPFDPVADYDEYVDGRPRADGVRSFLASRGITLPEGTDTDPPDADTVQGLGNRKNLLVLAKIRREGVEAYPGSVRFAEAARAAGLRRAVVSSSANCRDVLAAAGIEDLFEVRVDGIVAKERGLPGKPRPDTFLAAAEDLGVKPAEAAVFEDALAGMEAGRAGGFGFVVGVDRVGQAGALRRHGADIVVDDLADLLEDDAT</sequence>
<dbReference type="Pfam" id="PF00702">
    <property type="entry name" value="Hydrolase"/>
    <property type="match status" value="1"/>
</dbReference>
<keyword evidence="3" id="KW-0597">Phosphoprotein</keyword>
<dbReference type="InterPro" id="IPR023214">
    <property type="entry name" value="HAD_sf"/>
</dbReference>
<evidence type="ECO:0000256" key="9">
    <source>
        <dbReference type="ARBA" id="ARBA00044968"/>
    </source>
</evidence>
<dbReference type="NCBIfam" id="TIGR02009">
    <property type="entry name" value="PGMB-YQAB-SF"/>
    <property type="match status" value="1"/>
</dbReference>
<evidence type="ECO:0000256" key="5">
    <source>
        <dbReference type="ARBA" id="ARBA00022842"/>
    </source>
</evidence>
<reference evidence="12" key="1">
    <citation type="submission" date="2015-07" db="EMBL/GenBank/DDBJ databases">
        <title>Draft genome sequence of Streptomyces sp. CMAA 1322, a bacterium isolated from Caatinga biome, from dry forest semiarid of Brazil.</title>
        <authorList>
            <person name="Santos S.N."/>
            <person name="Gacesa R."/>
            <person name="Taketani R.G."/>
            <person name="Long P.F."/>
            <person name="Melo I.S."/>
        </authorList>
    </citation>
    <scope>NUCLEOTIDE SEQUENCE [LARGE SCALE GENOMIC DNA]</scope>
    <source>
        <strain evidence="12">CMAA 1322</strain>
    </source>
</reference>
<comment type="catalytic activity">
    <reaction evidence="8">
        <text>beta-D-glucose 1-phosphate = beta-D-glucose 6-phosphate</text>
        <dbReference type="Rhea" id="RHEA:20113"/>
        <dbReference type="ChEBI" id="CHEBI:57684"/>
        <dbReference type="ChEBI" id="CHEBI:58247"/>
        <dbReference type="EC" id="5.4.2.6"/>
    </reaction>
</comment>
<organism evidence="11 12">
    <name type="scientific">Streptomyces caatingaensis</name>
    <dbReference type="NCBI Taxonomy" id="1678637"/>
    <lineage>
        <taxon>Bacteria</taxon>
        <taxon>Bacillati</taxon>
        <taxon>Actinomycetota</taxon>
        <taxon>Actinomycetes</taxon>
        <taxon>Kitasatosporales</taxon>
        <taxon>Streptomycetaceae</taxon>
        <taxon>Streptomyces</taxon>
    </lineage>
</organism>
<dbReference type="InterPro" id="IPR023198">
    <property type="entry name" value="PGP-like_dom2"/>
</dbReference>
<evidence type="ECO:0000256" key="2">
    <source>
        <dbReference type="ARBA" id="ARBA00006171"/>
    </source>
</evidence>
<keyword evidence="5" id="KW-0460">Magnesium</keyword>
<dbReference type="InterPro" id="IPR036412">
    <property type="entry name" value="HAD-like_sf"/>
</dbReference>
<dbReference type="EMBL" id="LFXA01000014">
    <property type="protein sequence ID" value="KNB50468.1"/>
    <property type="molecule type" value="Genomic_DNA"/>
</dbReference>
<evidence type="ECO:0000256" key="1">
    <source>
        <dbReference type="ARBA" id="ARBA00001946"/>
    </source>
</evidence>
<dbReference type="SFLD" id="SFLDS00003">
    <property type="entry name" value="Haloacid_Dehalogenase"/>
    <property type="match status" value="1"/>
</dbReference>
<evidence type="ECO:0000313" key="11">
    <source>
        <dbReference type="EMBL" id="KNB50468.1"/>
    </source>
</evidence>
<dbReference type="Gene3D" id="3.40.50.1000">
    <property type="entry name" value="HAD superfamily/HAD-like"/>
    <property type="match status" value="1"/>
</dbReference>
<evidence type="ECO:0000313" key="12">
    <source>
        <dbReference type="Proteomes" id="UP000037288"/>
    </source>
</evidence>
<proteinExistence type="inferred from homology"/>
<dbReference type="Proteomes" id="UP000037288">
    <property type="component" value="Unassembled WGS sequence"/>
</dbReference>
<dbReference type="GO" id="GO:0008801">
    <property type="term" value="F:beta-phosphoglucomutase activity"/>
    <property type="evidence" value="ECO:0007669"/>
    <property type="project" value="UniProtKB-EC"/>
</dbReference>
<keyword evidence="7" id="KW-0119">Carbohydrate metabolism</keyword>
<dbReference type="InterPro" id="IPR006439">
    <property type="entry name" value="HAD-SF_hydro_IA"/>
</dbReference>
<gene>
    <name evidence="11" type="ORF">AC230_21065</name>
</gene>
<dbReference type="SFLD" id="SFLDG01129">
    <property type="entry name" value="C1.5:_HAD__Beta-PGM__Phosphata"/>
    <property type="match status" value="1"/>
</dbReference>
<dbReference type="OrthoDB" id="9797743at2"/>
<dbReference type="EC" id="5.4.2.6" evidence="9"/>
<dbReference type="RefSeq" id="WP_049717866.1">
    <property type="nucleotide sequence ID" value="NZ_LFXA01000014.1"/>
</dbReference>
<dbReference type="PANTHER" id="PTHR46193">
    <property type="entry name" value="6-PHOSPHOGLUCONATE PHOSPHATASE"/>
    <property type="match status" value="1"/>
</dbReference>
<keyword evidence="6" id="KW-0413">Isomerase</keyword>
<evidence type="ECO:0000256" key="3">
    <source>
        <dbReference type="ARBA" id="ARBA00022553"/>
    </source>
</evidence>
<dbReference type="PATRIC" id="fig|1678637.3.peg.4513"/>
<dbReference type="SUPFAM" id="SSF56784">
    <property type="entry name" value="HAD-like"/>
    <property type="match status" value="1"/>
</dbReference>
<evidence type="ECO:0000256" key="6">
    <source>
        <dbReference type="ARBA" id="ARBA00023235"/>
    </source>
</evidence>
<evidence type="ECO:0000256" key="4">
    <source>
        <dbReference type="ARBA" id="ARBA00022723"/>
    </source>
</evidence>
<keyword evidence="4" id="KW-0479">Metal-binding</keyword>
<dbReference type="AlphaFoldDB" id="A0A0K9XB74"/>
<comment type="cofactor">
    <cofactor evidence="1">
        <name>Mg(2+)</name>
        <dbReference type="ChEBI" id="CHEBI:18420"/>
    </cofactor>
</comment>
<evidence type="ECO:0000256" key="7">
    <source>
        <dbReference type="ARBA" id="ARBA00023277"/>
    </source>
</evidence>
<comment type="caution">
    <text evidence="11">The sequence shown here is derived from an EMBL/GenBank/DDBJ whole genome shotgun (WGS) entry which is preliminary data.</text>
</comment>
<accession>A0A0K9XB74</accession>
<comment type="similarity">
    <text evidence="2">Belongs to the HAD-like hydrolase superfamily. CbbY/CbbZ/Gph/YieH family.</text>
</comment>
<evidence type="ECO:0000256" key="8">
    <source>
        <dbReference type="ARBA" id="ARBA00044926"/>
    </source>
</evidence>
<dbReference type="PANTHER" id="PTHR46193:SF18">
    <property type="entry name" value="HEXITOL PHOSPHATASE B"/>
    <property type="match status" value="1"/>
</dbReference>
<dbReference type="Gene3D" id="1.10.150.240">
    <property type="entry name" value="Putative phosphatase, domain 2"/>
    <property type="match status" value="1"/>
</dbReference>